<dbReference type="Proteomes" id="UP001612812">
    <property type="component" value="Unassembled WGS sequence"/>
</dbReference>
<gene>
    <name evidence="2" type="ORF">ACIBP4_28085</name>
</gene>
<protein>
    <submittedName>
        <fullName evidence="2">Uncharacterized protein</fullName>
    </submittedName>
</protein>
<accession>A0ABW7ZTI2</accession>
<feature type="compositionally biased region" description="Acidic residues" evidence="1">
    <location>
        <begin position="26"/>
        <end position="37"/>
    </location>
</feature>
<proteinExistence type="predicted"/>
<dbReference type="RefSeq" id="WP_396755671.1">
    <property type="nucleotide sequence ID" value="NZ_JBITLA010000006.1"/>
</dbReference>
<sequence length="57" mass="6201">MPSSFSRFLDEAELAKVRELYLESLDALDDDEDDDDPVAPGGADATSREKADSGETH</sequence>
<keyword evidence="3" id="KW-1185">Reference proteome</keyword>
<feature type="compositionally biased region" description="Basic and acidic residues" evidence="1">
    <location>
        <begin position="46"/>
        <end position="57"/>
    </location>
</feature>
<comment type="caution">
    <text evidence="2">The sequence shown here is derived from an EMBL/GenBank/DDBJ whole genome shotgun (WGS) entry which is preliminary data.</text>
</comment>
<dbReference type="EMBL" id="JBITLE010000016">
    <property type="protein sequence ID" value="MFI7266151.1"/>
    <property type="molecule type" value="Genomic_DNA"/>
</dbReference>
<name>A0ABW7ZTI2_9ACTN</name>
<evidence type="ECO:0000313" key="2">
    <source>
        <dbReference type="EMBL" id="MFI7266151.1"/>
    </source>
</evidence>
<reference evidence="2 3" key="1">
    <citation type="submission" date="2024-10" db="EMBL/GenBank/DDBJ databases">
        <title>The Natural Products Discovery Center: Release of the First 8490 Sequenced Strains for Exploring Actinobacteria Biosynthetic Diversity.</title>
        <authorList>
            <person name="Kalkreuter E."/>
            <person name="Kautsar S.A."/>
            <person name="Yang D."/>
            <person name="Bader C.D."/>
            <person name="Teijaro C.N."/>
            <person name="Fluegel L."/>
            <person name="Davis C.M."/>
            <person name="Simpson J.R."/>
            <person name="Lauterbach L."/>
            <person name="Steele A.D."/>
            <person name="Gui C."/>
            <person name="Meng S."/>
            <person name="Li G."/>
            <person name="Viehrig K."/>
            <person name="Ye F."/>
            <person name="Su P."/>
            <person name="Kiefer A.F."/>
            <person name="Nichols A."/>
            <person name="Cepeda A.J."/>
            <person name="Yan W."/>
            <person name="Fan B."/>
            <person name="Jiang Y."/>
            <person name="Adhikari A."/>
            <person name="Zheng C.-J."/>
            <person name="Schuster L."/>
            <person name="Cowan T.M."/>
            <person name="Smanski M.J."/>
            <person name="Chevrette M.G."/>
            <person name="De Carvalho L.P.S."/>
            <person name="Shen B."/>
        </authorList>
    </citation>
    <scope>NUCLEOTIDE SEQUENCE [LARGE SCALE GENOMIC DNA]</scope>
    <source>
        <strain evidence="2 3">NPDC049845</strain>
    </source>
</reference>
<evidence type="ECO:0000313" key="3">
    <source>
        <dbReference type="Proteomes" id="UP001612812"/>
    </source>
</evidence>
<organism evidence="2 3">
    <name type="scientific">Micromonospora maritima</name>
    <dbReference type="NCBI Taxonomy" id="986711"/>
    <lineage>
        <taxon>Bacteria</taxon>
        <taxon>Bacillati</taxon>
        <taxon>Actinomycetota</taxon>
        <taxon>Actinomycetes</taxon>
        <taxon>Micromonosporales</taxon>
        <taxon>Micromonosporaceae</taxon>
        <taxon>Micromonospora</taxon>
    </lineage>
</organism>
<evidence type="ECO:0000256" key="1">
    <source>
        <dbReference type="SAM" id="MobiDB-lite"/>
    </source>
</evidence>
<feature type="region of interest" description="Disordered" evidence="1">
    <location>
        <begin position="26"/>
        <end position="57"/>
    </location>
</feature>